<evidence type="ECO:0000313" key="11">
    <source>
        <dbReference type="RefSeq" id="XP_028132453.1"/>
    </source>
</evidence>
<name>A0A6P7FH36_DIAVI</name>
<dbReference type="Pfam" id="PF13359">
    <property type="entry name" value="DDE_Tnp_4"/>
    <property type="match status" value="1"/>
</dbReference>
<dbReference type="RefSeq" id="XP_028132453.1">
    <property type="nucleotide sequence ID" value="XM_028276652.1"/>
</dbReference>
<evidence type="ECO:0000256" key="5">
    <source>
        <dbReference type="ARBA" id="ARBA00022723"/>
    </source>
</evidence>
<accession>A0A6P7FH36</accession>
<dbReference type="GO" id="GO:0046872">
    <property type="term" value="F:metal ion binding"/>
    <property type="evidence" value="ECO:0007669"/>
    <property type="project" value="UniProtKB-KW"/>
</dbReference>
<dbReference type="GeneID" id="114327935"/>
<sequence length="280" mass="32266">MNSRKRKLIQNCLATVANGFVTEVAEAIDDEVNKQRKEWMREWLKRRNTHGASALLLGELALEDELEYKMCLRMTPAKFEELLNMVHDKIERQDTFMRDAIKPRVKDDWNTVAEGFKEHWNFPNCCGAVDGKHILIKASANYGSKYYNYKGQHSVVLMAVVDHKYCFSYINVGFKGSNSDGGVFQNCAIYEALENNLLPDGLFLVGDDVFPLKMYLMKPYSGYRRHLTVNEQVFNYRLSRARRISENAFGILVSRFRVFERHLAVQLTTVNKVVNAACSL</sequence>
<evidence type="ECO:0000256" key="7">
    <source>
        <dbReference type="ARBA" id="ARBA00023242"/>
    </source>
</evidence>
<dbReference type="Proteomes" id="UP001652700">
    <property type="component" value="Unplaced"/>
</dbReference>
<feature type="domain" description="DDE Tnp4" evidence="8">
    <location>
        <begin position="129"/>
        <end position="280"/>
    </location>
</feature>
<evidence type="ECO:0000256" key="2">
    <source>
        <dbReference type="ARBA" id="ARBA00004123"/>
    </source>
</evidence>
<keyword evidence="7" id="KW-0539">Nucleus</keyword>
<evidence type="ECO:0000313" key="9">
    <source>
        <dbReference type="EnsemblMetazoa" id="XP_028132453.1"/>
    </source>
</evidence>
<dbReference type="PANTHER" id="PTHR22930:SF269">
    <property type="entry name" value="NUCLEASE HARBI1-LIKE PROTEIN"/>
    <property type="match status" value="1"/>
</dbReference>
<keyword evidence="10" id="KW-1185">Reference proteome</keyword>
<comment type="subcellular location">
    <subcellularLocation>
        <location evidence="2">Nucleus</location>
    </subcellularLocation>
</comment>
<comment type="similarity">
    <text evidence="3">Belongs to the HARBI1 family.</text>
</comment>
<proteinExistence type="inferred from homology"/>
<dbReference type="InterPro" id="IPR027806">
    <property type="entry name" value="HARBI1_dom"/>
</dbReference>
<dbReference type="KEGG" id="dvv:114327935"/>
<protein>
    <submittedName>
        <fullName evidence="11">Protein ALP1-like</fullName>
    </submittedName>
</protein>
<evidence type="ECO:0000256" key="4">
    <source>
        <dbReference type="ARBA" id="ARBA00022722"/>
    </source>
</evidence>
<evidence type="ECO:0000256" key="3">
    <source>
        <dbReference type="ARBA" id="ARBA00006958"/>
    </source>
</evidence>
<dbReference type="OrthoDB" id="10051449at2759"/>
<evidence type="ECO:0000259" key="8">
    <source>
        <dbReference type="Pfam" id="PF13359"/>
    </source>
</evidence>
<evidence type="ECO:0000256" key="1">
    <source>
        <dbReference type="ARBA" id="ARBA00001968"/>
    </source>
</evidence>
<dbReference type="InterPro" id="IPR045249">
    <property type="entry name" value="HARBI1-like"/>
</dbReference>
<organism evidence="11">
    <name type="scientific">Diabrotica virgifera virgifera</name>
    <name type="common">western corn rootworm</name>
    <dbReference type="NCBI Taxonomy" id="50390"/>
    <lineage>
        <taxon>Eukaryota</taxon>
        <taxon>Metazoa</taxon>
        <taxon>Ecdysozoa</taxon>
        <taxon>Arthropoda</taxon>
        <taxon>Hexapoda</taxon>
        <taxon>Insecta</taxon>
        <taxon>Pterygota</taxon>
        <taxon>Neoptera</taxon>
        <taxon>Endopterygota</taxon>
        <taxon>Coleoptera</taxon>
        <taxon>Polyphaga</taxon>
        <taxon>Cucujiformia</taxon>
        <taxon>Chrysomeloidea</taxon>
        <taxon>Chrysomelidae</taxon>
        <taxon>Galerucinae</taxon>
        <taxon>Diabroticina</taxon>
        <taxon>Diabroticites</taxon>
        <taxon>Diabrotica</taxon>
    </lineage>
</organism>
<keyword evidence="6" id="KW-0378">Hydrolase</keyword>
<keyword evidence="5" id="KW-0479">Metal-binding</keyword>
<evidence type="ECO:0000313" key="10">
    <source>
        <dbReference type="Proteomes" id="UP001652700"/>
    </source>
</evidence>
<dbReference type="GO" id="GO:0004518">
    <property type="term" value="F:nuclease activity"/>
    <property type="evidence" value="ECO:0007669"/>
    <property type="project" value="UniProtKB-KW"/>
</dbReference>
<keyword evidence="4" id="KW-0540">Nuclease</keyword>
<dbReference type="PANTHER" id="PTHR22930">
    <property type="match status" value="1"/>
</dbReference>
<dbReference type="GO" id="GO:0016787">
    <property type="term" value="F:hydrolase activity"/>
    <property type="evidence" value="ECO:0007669"/>
    <property type="project" value="UniProtKB-KW"/>
</dbReference>
<reference evidence="11" key="1">
    <citation type="submission" date="2025-04" db="UniProtKB">
        <authorList>
            <consortium name="RefSeq"/>
        </authorList>
    </citation>
    <scope>IDENTIFICATION</scope>
    <source>
        <tissue evidence="11">Whole insect</tissue>
    </source>
</reference>
<dbReference type="EnsemblMetazoa" id="XM_028276652.1">
    <property type="protein sequence ID" value="XP_028132453.1"/>
    <property type="gene ID" value="LOC114327935"/>
</dbReference>
<reference evidence="9" key="2">
    <citation type="submission" date="2025-05" db="UniProtKB">
        <authorList>
            <consortium name="EnsemblMetazoa"/>
        </authorList>
    </citation>
    <scope>IDENTIFICATION</scope>
</reference>
<gene>
    <name evidence="11" type="primary">LOC114327935</name>
</gene>
<dbReference type="InParanoid" id="A0A6P7FH36"/>
<evidence type="ECO:0000256" key="6">
    <source>
        <dbReference type="ARBA" id="ARBA00022801"/>
    </source>
</evidence>
<comment type="cofactor">
    <cofactor evidence="1">
        <name>a divalent metal cation</name>
        <dbReference type="ChEBI" id="CHEBI:60240"/>
    </cofactor>
</comment>
<dbReference type="GO" id="GO:0005634">
    <property type="term" value="C:nucleus"/>
    <property type="evidence" value="ECO:0007669"/>
    <property type="project" value="UniProtKB-SubCell"/>
</dbReference>
<dbReference type="AlphaFoldDB" id="A0A6P7FH36"/>